<evidence type="ECO:0000313" key="4">
    <source>
        <dbReference type="Proteomes" id="UP000178336"/>
    </source>
</evidence>
<name>A0A1F5GVC1_9BACT</name>
<proteinExistence type="inferred from homology"/>
<dbReference type="Gene3D" id="3.40.50.720">
    <property type="entry name" value="NAD(P)-binding Rossmann-like Domain"/>
    <property type="match status" value="1"/>
</dbReference>
<gene>
    <name evidence="3" type="ORF">A3A48_04040</name>
</gene>
<dbReference type="AlphaFoldDB" id="A0A1F5GVC1"/>
<dbReference type="Gene3D" id="3.90.25.10">
    <property type="entry name" value="UDP-galactose 4-epimerase, domain 1"/>
    <property type="match status" value="1"/>
</dbReference>
<comment type="caution">
    <text evidence="3">The sequence shown here is derived from an EMBL/GenBank/DDBJ whole genome shotgun (WGS) entry which is preliminary data.</text>
</comment>
<dbReference type="Proteomes" id="UP000178336">
    <property type="component" value="Unassembled WGS sequence"/>
</dbReference>
<dbReference type="InterPro" id="IPR036291">
    <property type="entry name" value="NAD(P)-bd_dom_sf"/>
</dbReference>
<dbReference type="PANTHER" id="PTHR43000">
    <property type="entry name" value="DTDP-D-GLUCOSE 4,6-DEHYDRATASE-RELATED"/>
    <property type="match status" value="1"/>
</dbReference>
<protein>
    <recommendedName>
        <fullName evidence="2">NAD-dependent epimerase/dehydratase domain-containing protein</fullName>
    </recommendedName>
</protein>
<dbReference type="STRING" id="1797724.A3A48_04040"/>
<sequence length="323" mass="36671">MAKTRFLVTGGAGFIGSEIVRQLLDTGYNVRVADNLSKKEASLDPRAEFIKVDLTEKTPTKEVFNYIDICINAAAKIGGIGYFHKYPATILSENNKIYSSTFEAAIEAKIKRMIYISSSMVFESTSLFPSKESDLKRIPPPVSSYGFSKLTGEWYCQAFWDEYKLPFAICRPFNAYGINEFPEREVGYAHVIPDLIKKILNNQYPLELLGDGQQTRCFTHVSDVASGVIAVALHPNGKNQDFNIGSEHEIKMIDLAQKIWAAMNINKPFKLKYVPGFEFDIKKRVPNVQKIKKMINWHPRVKFENGLKEVIIWLKAKKDQGKL</sequence>
<dbReference type="InterPro" id="IPR001509">
    <property type="entry name" value="Epimerase_deHydtase"/>
</dbReference>
<reference evidence="3 4" key="1">
    <citation type="journal article" date="2016" name="Nat. Commun.">
        <title>Thousands of microbial genomes shed light on interconnected biogeochemical processes in an aquifer system.</title>
        <authorList>
            <person name="Anantharaman K."/>
            <person name="Brown C.T."/>
            <person name="Hug L.A."/>
            <person name="Sharon I."/>
            <person name="Castelle C.J."/>
            <person name="Probst A.J."/>
            <person name="Thomas B.C."/>
            <person name="Singh A."/>
            <person name="Wilkins M.J."/>
            <person name="Karaoz U."/>
            <person name="Brodie E.L."/>
            <person name="Williams K.H."/>
            <person name="Hubbard S.S."/>
            <person name="Banfield J.F."/>
        </authorList>
    </citation>
    <scope>NUCLEOTIDE SEQUENCE [LARGE SCALE GENOMIC DNA]</scope>
</reference>
<organism evidence="3 4">
    <name type="scientific">Candidatus Curtissbacteria bacterium RIFCSPLOWO2_01_FULL_37_9</name>
    <dbReference type="NCBI Taxonomy" id="1797724"/>
    <lineage>
        <taxon>Bacteria</taxon>
        <taxon>Candidatus Curtissiibacteriota</taxon>
    </lineage>
</organism>
<evidence type="ECO:0000256" key="1">
    <source>
        <dbReference type="ARBA" id="ARBA00007637"/>
    </source>
</evidence>
<dbReference type="SUPFAM" id="SSF51735">
    <property type="entry name" value="NAD(P)-binding Rossmann-fold domains"/>
    <property type="match status" value="1"/>
</dbReference>
<evidence type="ECO:0000259" key="2">
    <source>
        <dbReference type="Pfam" id="PF01370"/>
    </source>
</evidence>
<accession>A0A1F5GVC1</accession>
<feature type="domain" description="NAD-dependent epimerase/dehydratase" evidence="2">
    <location>
        <begin position="7"/>
        <end position="245"/>
    </location>
</feature>
<evidence type="ECO:0000313" key="3">
    <source>
        <dbReference type="EMBL" id="OGD95779.1"/>
    </source>
</evidence>
<comment type="similarity">
    <text evidence="1">Belongs to the NAD(P)-dependent epimerase/dehydratase family.</text>
</comment>
<dbReference type="Pfam" id="PF01370">
    <property type="entry name" value="Epimerase"/>
    <property type="match status" value="1"/>
</dbReference>
<dbReference type="EMBL" id="MFBN01000009">
    <property type="protein sequence ID" value="OGD95779.1"/>
    <property type="molecule type" value="Genomic_DNA"/>
</dbReference>